<keyword evidence="9" id="KW-0408">Iron</keyword>
<dbReference type="AlphaFoldDB" id="A0A0N1F3M8"/>
<evidence type="ECO:0000313" key="14">
    <source>
        <dbReference type="EMBL" id="KPH80437.1"/>
    </source>
</evidence>
<feature type="region of interest" description="Disordered" evidence="12">
    <location>
        <begin position="36"/>
        <end position="85"/>
    </location>
</feature>
<comment type="caution">
    <text evidence="14">The sequence shown here is derived from an EMBL/GenBank/DDBJ whole genome shotgun (WGS) entry which is preliminary data.</text>
</comment>
<dbReference type="GO" id="GO:0051539">
    <property type="term" value="F:4 iron, 4 sulfur cluster binding"/>
    <property type="evidence" value="ECO:0007669"/>
    <property type="project" value="UniProtKB-KW"/>
</dbReference>
<evidence type="ECO:0000256" key="5">
    <source>
        <dbReference type="ARBA" id="ARBA00022485"/>
    </source>
</evidence>
<evidence type="ECO:0000256" key="7">
    <source>
        <dbReference type="ARBA" id="ARBA00022763"/>
    </source>
</evidence>
<dbReference type="InterPro" id="IPR036895">
    <property type="entry name" value="Uracil-DNA_glycosylase-like_sf"/>
</dbReference>
<evidence type="ECO:0000256" key="8">
    <source>
        <dbReference type="ARBA" id="ARBA00022801"/>
    </source>
</evidence>
<dbReference type="NCBIfam" id="TIGR00758">
    <property type="entry name" value="UDG_fam4"/>
    <property type="match status" value="1"/>
</dbReference>
<evidence type="ECO:0000259" key="13">
    <source>
        <dbReference type="SMART" id="SM00986"/>
    </source>
</evidence>
<dbReference type="InterPro" id="IPR005122">
    <property type="entry name" value="Uracil-DNA_glycosylase-like"/>
</dbReference>
<dbReference type="SMART" id="SM00987">
    <property type="entry name" value="UreE_C"/>
    <property type="match status" value="1"/>
</dbReference>
<dbReference type="GO" id="GO:0006281">
    <property type="term" value="P:DNA repair"/>
    <property type="evidence" value="ECO:0007669"/>
    <property type="project" value="UniProtKB-KW"/>
</dbReference>
<dbReference type="GO" id="GO:0046872">
    <property type="term" value="F:metal ion binding"/>
    <property type="evidence" value="ECO:0007669"/>
    <property type="project" value="UniProtKB-KW"/>
</dbReference>
<dbReference type="PANTHER" id="PTHR33693">
    <property type="entry name" value="TYPE-5 URACIL-DNA GLYCOSYLASE"/>
    <property type="match status" value="1"/>
</dbReference>
<keyword evidence="7" id="KW-0227">DNA damage</keyword>
<keyword evidence="5" id="KW-0004">4Fe-4S</keyword>
<evidence type="ECO:0000256" key="9">
    <source>
        <dbReference type="ARBA" id="ARBA00023004"/>
    </source>
</evidence>
<feature type="compositionally biased region" description="Pro residues" evidence="12">
    <location>
        <begin position="64"/>
        <end position="74"/>
    </location>
</feature>
<evidence type="ECO:0000256" key="11">
    <source>
        <dbReference type="ARBA" id="ARBA00023204"/>
    </source>
</evidence>
<dbReference type="Pfam" id="PF03167">
    <property type="entry name" value="UDG"/>
    <property type="match status" value="1"/>
</dbReference>
<feature type="domain" description="Uracil-DNA glycosylase-like" evidence="13">
    <location>
        <begin position="132"/>
        <end position="282"/>
    </location>
</feature>
<dbReference type="EMBL" id="LGSZ01000041">
    <property type="protein sequence ID" value="KPH80437.1"/>
    <property type="molecule type" value="Genomic_DNA"/>
</dbReference>
<keyword evidence="15" id="KW-1185">Reference proteome</keyword>
<dbReference type="PATRIC" id="fig|1526658.3.peg.4148"/>
<dbReference type="EC" id="3.2.2.27" evidence="3"/>
<dbReference type="InterPro" id="IPR051536">
    <property type="entry name" value="UDG_Type-4/5"/>
</dbReference>
<evidence type="ECO:0000313" key="15">
    <source>
        <dbReference type="Proteomes" id="UP000037822"/>
    </source>
</evidence>
<dbReference type="SUPFAM" id="SSF52141">
    <property type="entry name" value="Uracil-DNA glycosylase-like"/>
    <property type="match status" value="1"/>
</dbReference>
<dbReference type="PANTHER" id="PTHR33693:SF1">
    <property type="entry name" value="TYPE-4 URACIL-DNA GLYCOSYLASE"/>
    <property type="match status" value="1"/>
</dbReference>
<feature type="compositionally biased region" description="Low complexity" evidence="12">
    <location>
        <begin position="75"/>
        <end position="85"/>
    </location>
</feature>
<dbReference type="CDD" id="cd10030">
    <property type="entry name" value="UDG-F4_TTUDGA_SPO1dp_like"/>
    <property type="match status" value="1"/>
</dbReference>
<evidence type="ECO:0000256" key="6">
    <source>
        <dbReference type="ARBA" id="ARBA00022723"/>
    </source>
</evidence>
<keyword evidence="11" id="KW-0234">DNA repair</keyword>
<comment type="similarity">
    <text evidence="2">Belongs to the uracil-DNA glycosylase (UDG) superfamily. Type 4 (UDGa) family.</text>
</comment>
<evidence type="ECO:0000256" key="12">
    <source>
        <dbReference type="SAM" id="MobiDB-lite"/>
    </source>
</evidence>
<dbReference type="Proteomes" id="UP000037822">
    <property type="component" value="Unassembled WGS sequence"/>
</dbReference>
<dbReference type="SMART" id="SM00986">
    <property type="entry name" value="UDG"/>
    <property type="match status" value="1"/>
</dbReference>
<gene>
    <name evidence="14" type="ORF">AE618_13535</name>
</gene>
<dbReference type="RefSeq" id="WP_054209595.1">
    <property type="nucleotide sequence ID" value="NZ_LGSZ01000041.1"/>
</dbReference>
<keyword evidence="10" id="KW-0411">Iron-sulfur</keyword>
<evidence type="ECO:0000256" key="1">
    <source>
        <dbReference type="ARBA" id="ARBA00001400"/>
    </source>
</evidence>
<reference evidence="14 15" key="1">
    <citation type="submission" date="2015-07" db="EMBL/GenBank/DDBJ databases">
        <title>Whole genome sequencing of Bosea vaviloviae isolated from cave pool.</title>
        <authorList>
            <person name="Tan N.E.H."/>
            <person name="Lee Y.P."/>
            <person name="Gan H.M."/>
            <person name="Barton H."/>
            <person name="Savka M.A."/>
        </authorList>
    </citation>
    <scope>NUCLEOTIDE SEQUENCE [LARGE SCALE GENOMIC DNA]</scope>
    <source>
        <strain evidence="14 15">SD260</strain>
    </source>
</reference>
<dbReference type="InterPro" id="IPR005273">
    <property type="entry name" value="Ura-DNA_glyco_family4"/>
</dbReference>
<sequence length="292" mass="30744">MSLTAAPEPAELVAWYAEMGITEALDEATHDHFAQASDAQAASAPAALTHDRIGTGPSVGNAPRPRPTLPPRPGQAPAVAARSNAAAATAPDDAAISAKVLAAEAATLNDLKEALARFEGCALKATAKNLVFADGNPEARVMIVGEAPGADEDRVGLPFVGRSGQLLDRMLAAIGLNRQSDVYIANLLPWRPPGNRTPTPQEVSICLPFIQRQIQLADPDILVCVGGPSAQGLLGLTGILASRGKWLEYDTGARRIRAMATLHPAYLLRQPLQKRLAWRDMRALKAALDAAP</sequence>
<protein>
    <recommendedName>
        <fullName evidence="4">Type-4 uracil-DNA glycosylase</fullName>
        <ecNumber evidence="3">3.2.2.27</ecNumber>
    </recommendedName>
</protein>
<evidence type="ECO:0000256" key="2">
    <source>
        <dbReference type="ARBA" id="ARBA00006521"/>
    </source>
</evidence>
<proteinExistence type="inferred from homology"/>
<name>A0A0N1F3M8_9HYPH</name>
<dbReference type="Gene3D" id="3.40.470.10">
    <property type="entry name" value="Uracil-DNA glycosylase-like domain"/>
    <property type="match status" value="1"/>
</dbReference>
<keyword evidence="8" id="KW-0378">Hydrolase</keyword>
<evidence type="ECO:0000256" key="3">
    <source>
        <dbReference type="ARBA" id="ARBA00012030"/>
    </source>
</evidence>
<evidence type="ECO:0000256" key="4">
    <source>
        <dbReference type="ARBA" id="ARBA00019403"/>
    </source>
</evidence>
<accession>A0A0N1F3M8</accession>
<feature type="compositionally biased region" description="Low complexity" evidence="12">
    <location>
        <begin position="36"/>
        <end position="47"/>
    </location>
</feature>
<organism evidence="14 15">
    <name type="scientific">Bosea vaviloviae</name>
    <dbReference type="NCBI Taxonomy" id="1526658"/>
    <lineage>
        <taxon>Bacteria</taxon>
        <taxon>Pseudomonadati</taxon>
        <taxon>Pseudomonadota</taxon>
        <taxon>Alphaproteobacteria</taxon>
        <taxon>Hyphomicrobiales</taxon>
        <taxon>Boseaceae</taxon>
        <taxon>Bosea</taxon>
    </lineage>
</organism>
<dbReference type="OrthoDB" id="5290748at2"/>
<comment type="catalytic activity">
    <reaction evidence="1">
        <text>Hydrolyzes single-stranded DNA or mismatched double-stranded DNA and polynucleotides, releasing free uracil.</text>
        <dbReference type="EC" id="3.2.2.27"/>
    </reaction>
</comment>
<dbReference type="GO" id="GO:0004844">
    <property type="term" value="F:uracil DNA N-glycosylase activity"/>
    <property type="evidence" value="ECO:0007669"/>
    <property type="project" value="UniProtKB-EC"/>
</dbReference>
<evidence type="ECO:0000256" key="10">
    <source>
        <dbReference type="ARBA" id="ARBA00023014"/>
    </source>
</evidence>
<keyword evidence="6" id="KW-0479">Metal-binding</keyword>